<keyword evidence="7" id="KW-1185">Reference proteome</keyword>
<comment type="function">
    <text evidence="1">May act as a substrate-specific adapter of an E3 ubiquitin-protein ligase complex (CUL3-RBX1-BTB) which mediates the ubiquitination and subsequent proteasomal degradation of target proteins.</text>
</comment>
<reference evidence="7" key="1">
    <citation type="journal article" date="2013" name="Science">
        <title>The Amborella genome and the evolution of flowering plants.</title>
        <authorList>
            <consortium name="Amborella Genome Project"/>
        </authorList>
    </citation>
    <scope>NUCLEOTIDE SEQUENCE [LARGE SCALE GENOMIC DNA]</scope>
</reference>
<evidence type="ECO:0000256" key="1">
    <source>
        <dbReference type="ARBA" id="ARBA00002668"/>
    </source>
</evidence>
<evidence type="ECO:0000313" key="7">
    <source>
        <dbReference type="Proteomes" id="UP000017836"/>
    </source>
</evidence>
<dbReference type="InterPro" id="IPR000210">
    <property type="entry name" value="BTB/POZ_dom"/>
</dbReference>
<dbReference type="PANTHER" id="PTHR31060">
    <property type="entry name" value="OSJNBA0011J08.25 PROTEIN-RELATED"/>
    <property type="match status" value="1"/>
</dbReference>
<dbReference type="InterPro" id="IPR011333">
    <property type="entry name" value="SKP1/BTB/POZ_sf"/>
</dbReference>
<evidence type="ECO:0000256" key="2">
    <source>
        <dbReference type="ARBA" id="ARBA00004906"/>
    </source>
</evidence>
<dbReference type="KEGG" id="atr:18445956"/>
<dbReference type="EMBL" id="KI392312">
    <property type="protein sequence ID" value="ERN17611.1"/>
    <property type="molecule type" value="Genomic_DNA"/>
</dbReference>
<comment type="pathway">
    <text evidence="2">Protein modification; protein ubiquitination.</text>
</comment>
<keyword evidence="3" id="KW-0833">Ubl conjugation pathway</keyword>
<dbReference type="OMA" id="RLMKQNV"/>
<dbReference type="Pfam" id="PF25553">
    <property type="entry name" value="BTB-POZ_ANK-like"/>
    <property type="match status" value="2"/>
</dbReference>
<dbReference type="OrthoDB" id="1855062at2759"/>
<proteinExistence type="predicted"/>
<dbReference type="PROSITE" id="PS50097">
    <property type="entry name" value="BTB"/>
    <property type="match status" value="1"/>
</dbReference>
<evidence type="ECO:0000256" key="4">
    <source>
        <dbReference type="SAM" id="MobiDB-lite"/>
    </source>
</evidence>
<evidence type="ECO:0000313" key="6">
    <source>
        <dbReference type="EMBL" id="ERN17611.1"/>
    </source>
</evidence>
<name>U5CWB8_AMBTC</name>
<sequence length="618" mass="70325">MDEFSVKRLEQTHTRLRNVPIAVTPEGFWCCPSPVVFPKTIKVQNPNPRHKQTPKLQKIPSQNKNHHPSSQNQKPTTPFVKQRSVSDNLRNLGSEACGFSPSVVSERMPKPRPENFQQKRVSVEFSEPETSDMIVILLGKHGLSVRMRVHRNILAINSTYFAEKLSQLLGPPFCVEIGECEDVESFVETVGLMYCKDVKQRLVKQSIPRVLRILKVSDFLGFQLALQTCLEYLEAVPWVGEEEEKVVSSILQLKADILASSPILKRITPELNSNPHDLLSHILQLIVKGNEEKGRREMKSLVSRLLRENNLSNPSSDDIYNKYLYDTCQTCLKTLLFLFSQEADSKFTGITKDPIGKISKERVDSRERRETDIIDSNVKISTSEIIDPCMKITASEITDPRVEEISISETIDPSLRITSSDTIEPRVKTNSSETIDPKKGSVVQQISLQADNLLWLVEILIDRLAADEFVVMWTSQHHLADLHPRLPIASRHLASHITARICIAIGKGEVVASREARCSLFDTWFQPLIEDYGWLKHACRSFDRRAVEEGVGRTILTLPLEDQRRIFVSWLNSFLKFGDSCPNLQGAFEVWWRRAFVRPYVGEDRHGVLRLDGVVAMR</sequence>
<feature type="region of interest" description="Disordered" evidence="4">
    <location>
        <begin position="41"/>
        <end position="83"/>
    </location>
</feature>
<dbReference type="InterPro" id="IPR038920">
    <property type="entry name" value="At3g05675-like"/>
</dbReference>
<protein>
    <recommendedName>
        <fullName evidence="5">BTB domain-containing protein</fullName>
    </recommendedName>
</protein>
<dbReference type="GO" id="GO:0016567">
    <property type="term" value="P:protein ubiquitination"/>
    <property type="evidence" value="ECO:0007669"/>
    <property type="project" value="UniProtKB-UniPathway"/>
</dbReference>
<dbReference type="SUPFAM" id="SSF54695">
    <property type="entry name" value="POZ domain"/>
    <property type="match status" value="1"/>
</dbReference>
<organism evidence="6 7">
    <name type="scientific">Amborella trichopoda</name>
    <dbReference type="NCBI Taxonomy" id="13333"/>
    <lineage>
        <taxon>Eukaryota</taxon>
        <taxon>Viridiplantae</taxon>
        <taxon>Streptophyta</taxon>
        <taxon>Embryophyta</taxon>
        <taxon>Tracheophyta</taxon>
        <taxon>Spermatophyta</taxon>
        <taxon>Magnoliopsida</taxon>
        <taxon>Amborellales</taxon>
        <taxon>Amborellaceae</taxon>
        <taxon>Amborella</taxon>
    </lineage>
</organism>
<dbReference type="HOGENOM" id="CLU_025834_0_1_1"/>
<gene>
    <name evidence="6" type="ORF">AMTR_s00059p00166010</name>
</gene>
<dbReference type="Gene3D" id="3.30.710.10">
    <property type="entry name" value="Potassium Channel Kv1.1, Chain A"/>
    <property type="match status" value="1"/>
</dbReference>
<dbReference type="PANTHER" id="PTHR31060:SF5">
    <property type="entry name" value="PRLI-INTERACTING FACTOR G, PUTATIVE, EXPRESSED-RELATED"/>
    <property type="match status" value="1"/>
</dbReference>
<dbReference type="eggNOG" id="ENOG502QUCJ">
    <property type="taxonomic scope" value="Eukaryota"/>
</dbReference>
<feature type="domain" description="BTB" evidence="5">
    <location>
        <begin position="131"/>
        <end position="202"/>
    </location>
</feature>
<dbReference type="Gramene" id="ERN17611">
    <property type="protein sequence ID" value="ERN17611"/>
    <property type="gene ID" value="AMTR_s00059p00166010"/>
</dbReference>
<feature type="compositionally biased region" description="Polar residues" evidence="4">
    <location>
        <begin position="59"/>
        <end position="76"/>
    </location>
</feature>
<evidence type="ECO:0000256" key="3">
    <source>
        <dbReference type="ARBA" id="ARBA00022786"/>
    </source>
</evidence>
<dbReference type="Proteomes" id="UP000017836">
    <property type="component" value="Unassembled WGS sequence"/>
</dbReference>
<dbReference type="UniPathway" id="UPA00143"/>
<accession>U5CWB8</accession>
<evidence type="ECO:0000259" key="5">
    <source>
        <dbReference type="PROSITE" id="PS50097"/>
    </source>
</evidence>
<dbReference type="InterPro" id="IPR058039">
    <property type="entry name" value="At3g05675-like_ankyrin"/>
</dbReference>
<dbReference type="AlphaFoldDB" id="U5CWB8"/>